<evidence type="ECO:0000313" key="3">
    <source>
        <dbReference type="Proteomes" id="UP000717996"/>
    </source>
</evidence>
<accession>A0A9P7BY14</accession>
<organism evidence="2 3">
    <name type="scientific">Rhizopus oryzae</name>
    <name type="common">Mucormycosis agent</name>
    <name type="synonym">Rhizopus arrhizus var. delemar</name>
    <dbReference type="NCBI Taxonomy" id="64495"/>
    <lineage>
        <taxon>Eukaryota</taxon>
        <taxon>Fungi</taxon>
        <taxon>Fungi incertae sedis</taxon>
        <taxon>Mucoromycota</taxon>
        <taxon>Mucoromycotina</taxon>
        <taxon>Mucoromycetes</taxon>
        <taxon>Mucorales</taxon>
        <taxon>Mucorineae</taxon>
        <taxon>Rhizopodaceae</taxon>
        <taxon>Rhizopus</taxon>
    </lineage>
</organism>
<dbReference type="Proteomes" id="UP000717996">
    <property type="component" value="Unassembled WGS sequence"/>
</dbReference>
<comment type="caution">
    <text evidence="2">The sequence shown here is derived from an EMBL/GenBank/DDBJ whole genome shotgun (WGS) entry which is preliminary data.</text>
</comment>
<sequence>MEINQTTAVGGAQTAPARAPPGGSGRGSSPRPGRYTNCSSGPAPQGLAQTPCPDATRSKCRIRKTTPAPPRRPKHTPR</sequence>
<gene>
    <name evidence="2" type="ORF">G6F51_014800</name>
</gene>
<reference evidence="2" key="1">
    <citation type="journal article" date="2020" name="Microb. Genom.">
        <title>Genetic diversity of clinical and environmental Mucorales isolates obtained from an investigation of mucormycosis cases among solid organ transplant recipients.</title>
        <authorList>
            <person name="Nguyen M.H."/>
            <person name="Kaul D."/>
            <person name="Muto C."/>
            <person name="Cheng S.J."/>
            <person name="Richter R.A."/>
            <person name="Bruno V.M."/>
            <person name="Liu G."/>
            <person name="Beyhan S."/>
            <person name="Sundermann A.J."/>
            <person name="Mounaud S."/>
            <person name="Pasculle A.W."/>
            <person name="Nierman W.C."/>
            <person name="Driscoll E."/>
            <person name="Cumbie R."/>
            <person name="Clancy C.J."/>
            <person name="Dupont C.L."/>
        </authorList>
    </citation>
    <scope>NUCLEOTIDE SEQUENCE</scope>
    <source>
        <strain evidence="2">GL16</strain>
    </source>
</reference>
<feature type="compositionally biased region" description="Low complexity" evidence="1">
    <location>
        <begin position="15"/>
        <end position="34"/>
    </location>
</feature>
<dbReference type="EMBL" id="JAANIT010023175">
    <property type="protein sequence ID" value="KAG1513190.1"/>
    <property type="molecule type" value="Genomic_DNA"/>
</dbReference>
<proteinExistence type="predicted"/>
<name>A0A9P7BY14_RHIOR</name>
<evidence type="ECO:0000256" key="1">
    <source>
        <dbReference type="SAM" id="MobiDB-lite"/>
    </source>
</evidence>
<feature type="region of interest" description="Disordered" evidence="1">
    <location>
        <begin position="1"/>
        <end position="78"/>
    </location>
</feature>
<evidence type="ECO:0000313" key="2">
    <source>
        <dbReference type="EMBL" id="KAG1513190.1"/>
    </source>
</evidence>
<dbReference type="AlphaFoldDB" id="A0A9P7BY14"/>
<protein>
    <submittedName>
        <fullName evidence="2">Uncharacterized protein</fullName>
    </submittedName>
</protein>